<dbReference type="AlphaFoldDB" id="A0A854WJF0"/>
<organism evidence="2 3">
    <name type="scientific">Streptococcus parauberis</name>
    <dbReference type="NCBI Taxonomy" id="1348"/>
    <lineage>
        <taxon>Bacteria</taxon>
        <taxon>Bacillati</taxon>
        <taxon>Bacillota</taxon>
        <taxon>Bacilli</taxon>
        <taxon>Lactobacillales</taxon>
        <taxon>Streptococcaceae</taxon>
        <taxon>Streptococcus</taxon>
    </lineage>
</organism>
<name>A0A854WJF0_9STRE</name>
<reference evidence="2 3" key="1">
    <citation type="submission" date="2016-06" db="EMBL/GenBank/DDBJ databases">
        <authorList>
            <person name="Haines A.N."/>
            <person name="Council K.R."/>
        </authorList>
    </citation>
    <scope>NUCLEOTIDE SEQUENCE [LARGE SCALE GENOMIC DNA]</scope>
    <source>
        <strain evidence="2 3">SP158-29</strain>
    </source>
</reference>
<gene>
    <name evidence="2" type="ORF">A9Y57_01908</name>
</gene>
<keyword evidence="1" id="KW-0238">DNA-binding</keyword>
<dbReference type="GO" id="GO:0003677">
    <property type="term" value="F:DNA binding"/>
    <property type="evidence" value="ECO:0007669"/>
    <property type="project" value="UniProtKB-KW"/>
</dbReference>
<proteinExistence type="predicted"/>
<accession>A0A854WJF0</accession>
<comment type="caution">
    <text evidence="2">The sequence shown here is derived from an EMBL/GenBank/DDBJ whole genome shotgun (WGS) entry which is preliminary data.</text>
</comment>
<sequence>MNILNTYNEFNISNFDLNVDHYRGEICDGDYSFGPSIRNDYVLHFIVKGQGKFIKV</sequence>
<evidence type="ECO:0000313" key="2">
    <source>
        <dbReference type="EMBL" id="PCH10619.1"/>
    </source>
</evidence>
<dbReference type="Proteomes" id="UP000217465">
    <property type="component" value="Unassembled WGS sequence"/>
</dbReference>
<dbReference type="InterPro" id="IPR037923">
    <property type="entry name" value="HTH-like"/>
</dbReference>
<dbReference type="EMBL" id="NSGR01000010">
    <property type="protein sequence ID" value="PCH10619.1"/>
    <property type="molecule type" value="Genomic_DNA"/>
</dbReference>
<protein>
    <recommendedName>
        <fullName evidence="4">AraC family transcriptional regulator</fullName>
    </recommendedName>
</protein>
<evidence type="ECO:0000256" key="1">
    <source>
        <dbReference type="ARBA" id="ARBA00023125"/>
    </source>
</evidence>
<dbReference type="SUPFAM" id="SSF51215">
    <property type="entry name" value="Regulatory protein AraC"/>
    <property type="match status" value="1"/>
</dbReference>
<evidence type="ECO:0000313" key="3">
    <source>
        <dbReference type="Proteomes" id="UP000217465"/>
    </source>
</evidence>
<evidence type="ECO:0008006" key="4">
    <source>
        <dbReference type="Google" id="ProtNLM"/>
    </source>
</evidence>